<feature type="compositionally biased region" description="Low complexity" evidence="1">
    <location>
        <begin position="1297"/>
        <end position="1308"/>
    </location>
</feature>
<evidence type="ECO:0000259" key="2">
    <source>
        <dbReference type="PROSITE" id="PS50010"/>
    </source>
</evidence>
<dbReference type="OrthoDB" id="1716625at2759"/>
<dbReference type="GO" id="GO:0005085">
    <property type="term" value="F:guanyl-nucleotide exchange factor activity"/>
    <property type="evidence" value="ECO:0007669"/>
    <property type="project" value="InterPro"/>
</dbReference>
<dbReference type="Pfam" id="PF00621">
    <property type="entry name" value="RhoGEF"/>
    <property type="match status" value="1"/>
</dbReference>
<feature type="region of interest" description="Disordered" evidence="1">
    <location>
        <begin position="295"/>
        <end position="314"/>
    </location>
</feature>
<feature type="compositionally biased region" description="Polar residues" evidence="1">
    <location>
        <begin position="607"/>
        <end position="625"/>
    </location>
</feature>
<dbReference type="GO" id="GO:0005737">
    <property type="term" value="C:cytoplasm"/>
    <property type="evidence" value="ECO:0007669"/>
    <property type="project" value="TreeGrafter"/>
</dbReference>
<dbReference type="Proteomes" id="UP000807769">
    <property type="component" value="Unassembled WGS sequence"/>
</dbReference>
<gene>
    <name evidence="3" type="ORF">BJ212DRAFT_1357253</name>
</gene>
<dbReference type="PANTHER" id="PTHR12673:SF270">
    <property type="entry name" value="FYVE-TYPE DOMAIN-CONTAINING PROTEIN"/>
    <property type="match status" value="1"/>
</dbReference>
<name>A0A9P7EA33_9AGAM</name>
<reference evidence="3" key="1">
    <citation type="journal article" date="2020" name="New Phytol.">
        <title>Comparative genomics reveals dynamic genome evolution in host specialist ectomycorrhizal fungi.</title>
        <authorList>
            <person name="Lofgren L.A."/>
            <person name="Nguyen N.H."/>
            <person name="Vilgalys R."/>
            <person name="Ruytinx J."/>
            <person name="Liao H.L."/>
            <person name="Branco S."/>
            <person name="Kuo A."/>
            <person name="LaButti K."/>
            <person name="Lipzen A."/>
            <person name="Andreopoulos W."/>
            <person name="Pangilinan J."/>
            <person name="Riley R."/>
            <person name="Hundley H."/>
            <person name="Na H."/>
            <person name="Barry K."/>
            <person name="Grigoriev I.V."/>
            <person name="Stajich J.E."/>
            <person name="Kennedy P.G."/>
        </authorList>
    </citation>
    <scope>NUCLEOTIDE SEQUENCE</scope>
    <source>
        <strain evidence="3">MN1</strain>
    </source>
</reference>
<dbReference type="InterPro" id="IPR000219">
    <property type="entry name" value="DH_dom"/>
</dbReference>
<protein>
    <recommendedName>
        <fullName evidence="2">DH domain-containing protein</fullName>
    </recommendedName>
</protein>
<proteinExistence type="predicted"/>
<dbReference type="InterPro" id="IPR035899">
    <property type="entry name" value="DBL_dom_sf"/>
</dbReference>
<feature type="region of interest" description="Disordered" evidence="1">
    <location>
        <begin position="1"/>
        <end position="35"/>
    </location>
</feature>
<dbReference type="SUPFAM" id="SSF48065">
    <property type="entry name" value="DBL homology domain (DH-domain)"/>
    <property type="match status" value="1"/>
</dbReference>
<feature type="region of interest" description="Disordered" evidence="1">
    <location>
        <begin position="1102"/>
        <end position="1135"/>
    </location>
</feature>
<dbReference type="EMBL" id="JABBWG010000018">
    <property type="protein sequence ID" value="KAG1815563.1"/>
    <property type="molecule type" value="Genomic_DNA"/>
</dbReference>
<comment type="caution">
    <text evidence="3">The sequence shown here is derived from an EMBL/GenBank/DDBJ whole genome shotgun (WGS) entry which is preliminary data.</text>
</comment>
<feature type="region of interest" description="Disordered" evidence="1">
    <location>
        <begin position="1287"/>
        <end position="1317"/>
    </location>
</feature>
<dbReference type="RefSeq" id="XP_041192494.1">
    <property type="nucleotide sequence ID" value="XM_041335760.1"/>
</dbReference>
<organism evidence="3 4">
    <name type="scientific">Suillus subaureus</name>
    <dbReference type="NCBI Taxonomy" id="48587"/>
    <lineage>
        <taxon>Eukaryota</taxon>
        <taxon>Fungi</taxon>
        <taxon>Dikarya</taxon>
        <taxon>Basidiomycota</taxon>
        <taxon>Agaricomycotina</taxon>
        <taxon>Agaricomycetes</taxon>
        <taxon>Agaricomycetidae</taxon>
        <taxon>Boletales</taxon>
        <taxon>Suillineae</taxon>
        <taxon>Suillaceae</taxon>
        <taxon>Suillus</taxon>
    </lineage>
</organism>
<dbReference type="Gene3D" id="1.20.900.10">
    <property type="entry name" value="Dbl homology (DH) domain"/>
    <property type="match status" value="2"/>
</dbReference>
<feature type="region of interest" description="Disordered" evidence="1">
    <location>
        <begin position="176"/>
        <end position="284"/>
    </location>
</feature>
<sequence>MENGSHVAHLVPSSRTRTTSRRPRLRTPSSPTSLLDRRTAHGTVFTSELVLPTDHLMSFSDDVSSICEISSTTGSRSTRQSPQFARRFVPLTPIIASPLTTPAASMTTNVTFSLNSDTEDETDGNFAHSEPAAHVEITIPTPTWMATPPTPPPKYAHRSSASVSLRPHSSFVTASASFPDPTFSSVSEESSELTLKRRASLPPMSVSEPFPAIPPTAPPLSLTPLRNHHSKREKRSSGSPLRVSITEYSEEWSHRNRKPASQAALRKKPLFHMPQDGSDKEDDAKLKKLIDYRKNPPEEEDSSSEAADHPLQAKDDLVGSKDDVRKCHALLELLSTEVGYLFDLKVLVTVYLRLLPGLTTRLPHPPSSSLGMSHFSRTTSPAFNPPSLNPAVRTQSVYHLSTPVPFSPCENIPPVISRPPALIAATKEKSLMRHVFSPVDLDLITRNMEEILKFHEQLVCELRALVSPLGFSMVLDGASGGVTIMQKEYTRNLETLHSALDAVATKFIERAHEFHLYQSFCSGHTEAFDLVRKVQQEFPAEWETFEQLCATIATEMHIDGLFHSTTDKEAEDDDAADGTLGENELIVGRRRHSFSSLDAPSRRHSISRVSSNTNLKASVTSTSESGHSDRGQTGIKSKLAFMDYLIKPVQRICRYPLLLEQLLDHPQSASGSGGSRESSSMSHAEGVSRDTEVNLVRSALNVMRVVASSVDEARRQQDIAIKSSLIASRISQGLALVTASYTRPASHSLSFGFLSSLGPCHLAGSLDVIYYHSLNASSNGTVKAKYLGAFLYPGGYIILAKVHKVRTYEPKHWFSLAGFDLVDSTNDEALLPSWFRLSGRGHIFEFAASCRREKDVWKAAIHHALELPAAWTSEPICSFRGDSKGDFVLSLLDDAPYEVISPLPTIQSIPELDNEAASSREENHTLSARFDPPRSGRASYKTDPSQKSDSGHQLGPSRRSSTISNRTYLSMLSESDTIHLVRATAPAREQVDRGLLDVFSESCLSARCYAHTHEEELFEASKVSRSFSRSSSGLTMAGAMSVAAKNRLTKRESVLVPRRKSYIDGFGDIPAVPSIPPTKLAKRRQQTKLKIVAVSRAASLDDDEVKLEGAPESPSPMSQCSSVSVSTPGSLSASPVVPGPLSGVVPRPELAARKEAYTPKRSRSMVENVRVLFSRSTSPMLPLSYQPSESSSVSTTPSLLKWWSKGTLRRRVRSAPDVPLEELPSDASTKSLNNPIPNFHPSLASADRPMSQPDLMRLSQFPQSAADSSVGDFGVGTSTPVRLRTLFGSPSLRRRSTTAASVSSSPGSQEGGFTPRTVRMRRNLSFLSRLTPMAPDTIMQNS</sequence>
<dbReference type="GeneID" id="64629777"/>
<dbReference type="SUPFAM" id="SSF50729">
    <property type="entry name" value="PH domain-like"/>
    <property type="match status" value="1"/>
</dbReference>
<feature type="region of interest" description="Disordered" evidence="1">
    <location>
        <begin position="913"/>
        <end position="961"/>
    </location>
</feature>
<feature type="region of interest" description="Disordered" evidence="1">
    <location>
        <begin position="142"/>
        <end position="161"/>
    </location>
</feature>
<dbReference type="PROSITE" id="PS50010">
    <property type="entry name" value="DH_2"/>
    <property type="match status" value="1"/>
</dbReference>
<dbReference type="InterPro" id="IPR051092">
    <property type="entry name" value="FYVE_RhoGEF_PH"/>
</dbReference>
<evidence type="ECO:0000256" key="1">
    <source>
        <dbReference type="SAM" id="MobiDB-lite"/>
    </source>
</evidence>
<evidence type="ECO:0000313" key="4">
    <source>
        <dbReference type="Proteomes" id="UP000807769"/>
    </source>
</evidence>
<evidence type="ECO:0000313" key="3">
    <source>
        <dbReference type="EMBL" id="KAG1815563.1"/>
    </source>
</evidence>
<feature type="region of interest" description="Disordered" evidence="1">
    <location>
        <begin position="666"/>
        <end position="690"/>
    </location>
</feature>
<feature type="compositionally biased region" description="Low complexity" evidence="1">
    <location>
        <begin position="1111"/>
        <end position="1135"/>
    </location>
</feature>
<accession>A0A9P7EA33</accession>
<feature type="region of interest" description="Disordered" evidence="1">
    <location>
        <begin position="596"/>
        <end position="632"/>
    </location>
</feature>
<dbReference type="PANTHER" id="PTHR12673">
    <property type="entry name" value="FACIOGENITAL DYSPLASIA PROTEIN"/>
    <property type="match status" value="1"/>
</dbReference>
<keyword evidence="4" id="KW-1185">Reference proteome</keyword>
<feature type="domain" description="DH" evidence="2">
    <location>
        <begin position="325"/>
        <end position="713"/>
    </location>
</feature>